<feature type="compositionally biased region" description="Acidic residues" evidence="1">
    <location>
        <begin position="223"/>
        <end position="235"/>
    </location>
</feature>
<dbReference type="OrthoDB" id="2666400at2759"/>
<gene>
    <name evidence="2" type="ORF">PLICRDRAFT_180715</name>
</gene>
<keyword evidence="3" id="KW-1185">Reference proteome</keyword>
<protein>
    <submittedName>
        <fullName evidence="2">Uncharacterized protein</fullName>
    </submittedName>
</protein>
<reference evidence="2 3" key="1">
    <citation type="submission" date="2014-06" db="EMBL/GenBank/DDBJ databases">
        <title>Evolutionary Origins and Diversification of the Mycorrhizal Mutualists.</title>
        <authorList>
            <consortium name="DOE Joint Genome Institute"/>
            <consortium name="Mycorrhizal Genomics Consortium"/>
            <person name="Kohler A."/>
            <person name="Kuo A."/>
            <person name="Nagy L.G."/>
            <person name="Floudas D."/>
            <person name="Copeland A."/>
            <person name="Barry K.W."/>
            <person name="Cichocki N."/>
            <person name="Veneault-Fourrey C."/>
            <person name="LaButti K."/>
            <person name="Lindquist E.A."/>
            <person name="Lipzen A."/>
            <person name="Lundell T."/>
            <person name="Morin E."/>
            <person name="Murat C."/>
            <person name="Riley R."/>
            <person name="Ohm R."/>
            <person name="Sun H."/>
            <person name="Tunlid A."/>
            <person name="Henrissat B."/>
            <person name="Grigoriev I.V."/>
            <person name="Hibbett D.S."/>
            <person name="Martin F."/>
        </authorList>
    </citation>
    <scope>NUCLEOTIDE SEQUENCE [LARGE SCALE GENOMIC DNA]</scope>
    <source>
        <strain evidence="2 3">FD-325 SS-3</strain>
    </source>
</reference>
<feature type="compositionally biased region" description="Basic residues" evidence="1">
    <location>
        <begin position="93"/>
        <end position="103"/>
    </location>
</feature>
<feature type="compositionally biased region" description="Acidic residues" evidence="1">
    <location>
        <begin position="40"/>
        <end position="57"/>
    </location>
</feature>
<feature type="non-terminal residue" evidence="2">
    <location>
        <position position="645"/>
    </location>
</feature>
<feature type="compositionally biased region" description="Basic residues" evidence="1">
    <location>
        <begin position="63"/>
        <end position="79"/>
    </location>
</feature>
<evidence type="ECO:0000256" key="1">
    <source>
        <dbReference type="SAM" id="MobiDB-lite"/>
    </source>
</evidence>
<feature type="region of interest" description="Disordered" evidence="1">
    <location>
        <begin position="1"/>
        <end position="400"/>
    </location>
</feature>
<feature type="compositionally biased region" description="Basic and acidic residues" evidence="1">
    <location>
        <begin position="625"/>
        <end position="645"/>
    </location>
</feature>
<dbReference type="AlphaFoldDB" id="A0A0C9T4Q2"/>
<feature type="compositionally biased region" description="Acidic residues" evidence="1">
    <location>
        <begin position="356"/>
        <end position="383"/>
    </location>
</feature>
<organism evidence="2 3">
    <name type="scientific">Plicaturopsis crispa FD-325 SS-3</name>
    <dbReference type="NCBI Taxonomy" id="944288"/>
    <lineage>
        <taxon>Eukaryota</taxon>
        <taxon>Fungi</taxon>
        <taxon>Dikarya</taxon>
        <taxon>Basidiomycota</taxon>
        <taxon>Agaricomycotina</taxon>
        <taxon>Agaricomycetes</taxon>
        <taxon>Agaricomycetidae</taxon>
        <taxon>Amylocorticiales</taxon>
        <taxon>Amylocorticiaceae</taxon>
        <taxon>Plicatura</taxon>
        <taxon>Plicaturopsis crispa</taxon>
    </lineage>
</organism>
<sequence>MVRKQKVAEAVPAAPPSPRRTRAAAAANPPPPVHPGTQDPDTEMDEVSGEGDNEEDIAPSPAKKTKSRPKKQAAKKSGKKAATGEVAGENVAKHARNAARGRKSQVFVELPATPTAHRARVQDSISGSGLVDREMPPSSPPPAPPSSPTEQQPPASHRAGGRTENAGEGRCPPDREEAPHDTELTPDEEDDANSGSDYEEGVAERNVQDARKAKRGEKVMRTEDEDEEDEREFEQEVATPRRTYAGQRSVAKARHNQSPTDEEETPKGKREHAAQGGRPARASPTAPRADTSRPAPVQKRQGGFSKSARSHASRRAAAVAPSSDLEARSAKVAQELFGAEESSTDVIKGKQREMPDNEDEEAVEQQEDVAEEEDDEDDVDDEQDWPRTRGAFSKVGKEEAQQLGKDFNKMVDDLARKHGKSRKVVLKHTGVTLQATRAANSFCKYSIWYANKHPITSEHDPTSYAAEIRSAYHELVDGLGKKARAEALRPVLEWVAELEAGNVDGGESRKAASSMMKAAHEQLEALCRVYATHGVVICGAILSTTPDPAARQMSKIFGTAPELLDFVAANEIAVWGYLDWFQNCIVCQRYSMDGIKLPLPADFKGKQAVAKGKEKADNQGIGPSEGKDAKDKKRDALRVSVKSEL</sequence>
<feature type="compositionally biased region" description="Pro residues" evidence="1">
    <location>
        <begin position="137"/>
        <end position="147"/>
    </location>
</feature>
<evidence type="ECO:0000313" key="3">
    <source>
        <dbReference type="Proteomes" id="UP000053263"/>
    </source>
</evidence>
<name>A0A0C9T4Q2_PLICR</name>
<feature type="compositionally biased region" description="Basic and acidic residues" evidence="1">
    <location>
        <begin position="165"/>
        <end position="183"/>
    </location>
</feature>
<proteinExistence type="predicted"/>
<dbReference type="EMBL" id="KN832583">
    <property type="protein sequence ID" value="KII83103.1"/>
    <property type="molecule type" value="Genomic_DNA"/>
</dbReference>
<dbReference type="HOGENOM" id="CLU_424895_0_0_1"/>
<feature type="compositionally biased region" description="Basic and acidic residues" evidence="1">
    <location>
        <begin position="202"/>
        <end position="222"/>
    </location>
</feature>
<feature type="compositionally biased region" description="Acidic residues" evidence="1">
    <location>
        <begin position="184"/>
        <end position="201"/>
    </location>
</feature>
<dbReference type="Proteomes" id="UP000053263">
    <property type="component" value="Unassembled WGS sequence"/>
</dbReference>
<feature type="compositionally biased region" description="Low complexity" evidence="1">
    <location>
        <begin position="278"/>
        <end position="289"/>
    </location>
</feature>
<feature type="region of interest" description="Disordered" evidence="1">
    <location>
        <begin position="608"/>
        <end position="645"/>
    </location>
</feature>
<evidence type="ECO:0000313" key="2">
    <source>
        <dbReference type="EMBL" id="KII83103.1"/>
    </source>
</evidence>
<accession>A0A0C9T4Q2</accession>